<dbReference type="AlphaFoldDB" id="A0A8E7EJN9"/>
<keyword evidence="1" id="KW-1133">Transmembrane helix</keyword>
<gene>
    <name evidence="2" type="ORF">KHC33_01870</name>
</gene>
<dbReference type="EMBL" id="CP075546">
    <property type="protein sequence ID" value="QVV89309.1"/>
    <property type="molecule type" value="Genomic_DNA"/>
</dbReference>
<protein>
    <submittedName>
        <fullName evidence="2">Uncharacterized protein</fullName>
    </submittedName>
</protein>
<dbReference type="RefSeq" id="WP_214420106.1">
    <property type="nucleotide sequence ID" value="NZ_CP075546.1"/>
</dbReference>
<accession>A0A8E7EJN9</accession>
<keyword evidence="1" id="KW-0472">Membrane</keyword>
<evidence type="ECO:0000256" key="1">
    <source>
        <dbReference type="SAM" id="Phobius"/>
    </source>
</evidence>
<dbReference type="GeneID" id="65095892"/>
<dbReference type="PROSITE" id="PS51257">
    <property type="entry name" value="PROKAR_LIPOPROTEIN"/>
    <property type="match status" value="1"/>
</dbReference>
<name>A0A8E7EJN9_9EURY</name>
<feature type="transmembrane region" description="Helical" evidence="1">
    <location>
        <begin position="7"/>
        <end position="35"/>
    </location>
</feature>
<evidence type="ECO:0000313" key="3">
    <source>
        <dbReference type="Proteomes" id="UP000680656"/>
    </source>
</evidence>
<keyword evidence="1" id="KW-0812">Transmembrane</keyword>
<dbReference type="Proteomes" id="UP000680656">
    <property type="component" value="Chromosome"/>
</dbReference>
<evidence type="ECO:0000313" key="2">
    <source>
        <dbReference type="EMBL" id="QVV89309.1"/>
    </source>
</evidence>
<organism evidence="2 3">
    <name type="scientific">Methanospirillum purgamenti</name>
    <dbReference type="NCBI Taxonomy" id="2834276"/>
    <lineage>
        <taxon>Archaea</taxon>
        <taxon>Methanobacteriati</taxon>
        <taxon>Methanobacteriota</taxon>
        <taxon>Stenosarchaea group</taxon>
        <taxon>Methanomicrobia</taxon>
        <taxon>Methanomicrobiales</taxon>
        <taxon>Methanospirillaceae</taxon>
        <taxon>Methanospirillum</taxon>
    </lineage>
</organism>
<feature type="transmembrane region" description="Helical" evidence="1">
    <location>
        <begin position="72"/>
        <end position="91"/>
    </location>
</feature>
<keyword evidence="3" id="KW-1185">Reference proteome</keyword>
<dbReference type="KEGG" id="mrtj:KHC33_01870"/>
<sequence length="105" mass="11671">MISQGRAIILVDLIFAGISLVCGTIACTSLVNYIVDSIRTGAPASLTIPWIIATLILLGITIYSFRKIESTPIRMLVIILVFVPQIVYLLMDQTIPFPDVWFMKE</sequence>
<proteinExistence type="predicted"/>
<reference evidence="2 3" key="1">
    <citation type="submission" date="2021-05" db="EMBL/GenBank/DDBJ databases">
        <title>A novel Methanospirillum isolate from a pyrite-forming mixed culture.</title>
        <authorList>
            <person name="Bunk B."/>
            <person name="Sproer C."/>
            <person name="Spring S."/>
            <person name="Pester M."/>
        </authorList>
    </citation>
    <scope>NUCLEOTIDE SEQUENCE [LARGE SCALE GENOMIC DNA]</scope>
    <source>
        <strain evidence="2 3">J.3.6.1-F.2.7.3</strain>
    </source>
</reference>
<feature type="transmembrane region" description="Helical" evidence="1">
    <location>
        <begin position="47"/>
        <end position="65"/>
    </location>
</feature>